<keyword evidence="3" id="KW-1185">Reference proteome</keyword>
<proteinExistence type="predicted"/>
<evidence type="ECO:0000313" key="2">
    <source>
        <dbReference type="EMBL" id="MBB5112494.1"/>
    </source>
</evidence>
<accession>A0ABR6MAU1</accession>
<reference evidence="2 3" key="1">
    <citation type="submission" date="2020-08" db="EMBL/GenBank/DDBJ databases">
        <title>Sequencing the genomes of 1000 actinobacteria strains.</title>
        <authorList>
            <person name="Klenk H.-P."/>
        </authorList>
    </citation>
    <scope>NUCLEOTIDE SEQUENCE [LARGE SCALE GENOMIC DNA]</scope>
    <source>
        <strain evidence="2 3">DSM 43036</strain>
    </source>
</reference>
<organism evidence="2 3">
    <name type="scientific">Micromonospora echinospora</name>
    <name type="common">Micromonospora purpurea</name>
    <dbReference type="NCBI Taxonomy" id="1877"/>
    <lineage>
        <taxon>Bacteria</taxon>
        <taxon>Bacillati</taxon>
        <taxon>Actinomycetota</taxon>
        <taxon>Actinomycetes</taxon>
        <taxon>Micromonosporales</taxon>
        <taxon>Micromonosporaceae</taxon>
        <taxon>Micromonospora</taxon>
    </lineage>
</organism>
<evidence type="ECO:0000256" key="1">
    <source>
        <dbReference type="SAM" id="Coils"/>
    </source>
</evidence>
<gene>
    <name evidence="2" type="ORF">FHU28_002333</name>
</gene>
<dbReference type="RefSeq" id="WP_184683629.1">
    <property type="nucleotide sequence ID" value="NZ_JACHJC010000001.1"/>
</dbReference>
<dbReference type="Proteomes" id="UP000618986">
    <property type="component" value="Unassembled WGS sequence"/>
</dbReference>
<dbReference type="EMBL" id="JACHJC010000001">
    <property type="protein sequence ID" value="MBB5112494.1"/>
    <property type="molecule type" value="Genomic_DNA"/>
</dbReference>
<dbReference type="GeneID" id="300292914"/>
<name>A0ABR6MAU1_MICEC</name>
<sequence>MSNKNPKAKRLADAYRLRYAEALNVMREDSDLAEELAEELEISRAEATRRIEEQYAAARQRADERGVSFRTALAEIRSEQSLNIQFEALAKAAPSVEEMLREEIPALCQRLTGEMIEVPGEDDLYVPGLKFSEVELPRDVVDEISIHNIDLDLDTLVWNRADVYEGDTHVGTAEVRAQVTLDGFMFKHDTYGEHDVEVWIFDWNDQMSYVGFVREVVLEFEVTVRPGMAIDNIEFSAATDGVRR</sequence>
<evidence type="ECO:0000313" key="3">
    <source>
        <dbReference type="Proteomes" id="UP000618986"/>
    </source>
</evidence>
<protein>
    <submittedName>
        <fullName evidence="2">Uncharacterized protein</fullName>
    </submittedName>
</protein>
<comment type="caution">
    <text evidence="2">The sequence shown here is derived from an EMBL/GenBank/DDBJ whole genome shotgun (WGS) entry which is preliminary data.</text>
</comment>
<feature type="coiled-coil region" evidence="1">
    <location>
        <begin position="23"/>
        <end position="57"/>
    </location>
</feature>
<keyword evidence="1" id="KW-0175">Coiled coil</keyword>